<feature type="compositionally biased region" description="Basic and acidic residues" evidence="1">
    <location>
        <begin position="1"/>
        <end position="10"/>
    </location>
</feature>
<accession>A0A6C0CMB8</accession>
<dbReference type="PANTHER" id="PTHR45947">
    <property type="entry name" value="SULFOQUINOVOSYL TRANSFERASE SQD2"/>
    <property type="match status" value="1"/>
</dbReference>
<dbReference type="PANTHER" id="PTHR45947:SF3">
    <property type="entry name" value="SULFOQUINOVOSYL TRANSFERASE SQD2"/>
    <property type="match status" value="1"/>
</dbReference>
<feature type="region of interest" description="Disordered" evidence="1">
    <location>
        <begin position="1"/>
        <end position="40"/>
    </location>
</feature>
<protein>
    <submittedName>
        <fullName evidence="2">Uncharacterized protein</fullName>
    </submittedName>
</protein>
<dbReference type="InterPro" id="IPR050194">
    <property type="entry name" value="Glycosyltransferase_grp1"/>
</dbReference>
<dbReference type="SUPFAM" id="SSF53756">
    <property type="entry name" value="UDP-Glycosyltransferase/glycogen phosphorylase"/>
    <property type="match status" value="1"/>
</dbReference>
<proteinExistence type="predicted"/>
<sequence length="477" mass="54380">MNRRQLEKLKSYSKPSSGITPTIELSGMPPVEKPQTPVLTSEQRAQRLKNLYNKRIKPPAAPPVDAANPDGAIRVNNPLDRYKKTTRPSAKSSAASAVTAANRGPSYIIFSNSFGYGGADTWMYHAYNYLKTRGRVYIWNIRKSESVGKSHYEKDDIIEDLTIVQLQDFIKTHNITYIIINNVTIVENPHIFKLWKAAGKKIITVSHTDWNYFNSKLQLYSQEIYRAIVTNHHSLQKFRNKLKGLAERDVIKVLKNCVATDKYEKKEYATKTIAYIGRVTDDKNVRVLVHAFRKLIKTHPTEDWCQDLKLYIIGSGSGLSKVAFDVEKMRLESKVVFKGMQEKHSLTKYYSMMDYLVLPSISEGCSFTILESMAHGTPVIASNIPANREIGFRDDLLFNIEGYESPESLFTEDYSEIIQKVSAATTFNQTVDNLVDTLKIHLSKPEDEYLKISHTSYEFVKDNYSVEKFNTALGEIL</sequence>
<feature type="compositionally biased region" description="Low complexity" evidence="1">
    <location>
        <begin position="63"/>
        <end position="72"/>
    </location>
</feature>
<evidence type="ECO:0000313" key="2">
    <source>
        <dbReference type="EMBL" id="QHT04839.1"/>
    </source>
</evidence>
<dbReference type="Pfam" id="PF13692">
    <property type="entry name" value="Glyco_trans_1_4"/>
    <property type="match status" value="1"/>
</dbReference>
<dbReference type="AlphaFoldDB" id="A0A6C0CMB8"/>
<dbReference type="CDD" id="cd03801">
    <property type="entry name" value="GT4_PimA-like"/>
    <property type="match status" value="1"/>
</dbReference>
<feature type="region of interest" description="Disordered" evidence="1">
    <location>
        <begin position="56"/>
        <end position="76"/>
    </location>
</feature>
<dbReference type="GO" id="GO:0016757">
    <property type="term" value="F:glycosyltransferase activity"/>
    <property type="evidence" value="ECO:0007669"/>
    <property type="project" value="TreeGrafter"/>
</dbReference>
<evidence type="ECO:0000256" key="1">
    <source>
        <dbReference type="SAM" id="MobiDB-lite"/>
    </source>
</evidence>
<name>A0A6C0CMB8_9ZZZZ</name>
<dbReference type="EMBL" id="MN739439">
    <property type="protein sequence ID" value="QHT04839.1"/>
    <property type="molecule type" value="Genomic_DNA"/>
</dbReference>
<organism evidence="2">
    <name type="scientific">viral metagenome</name>
    <dbReference type="NCBI Taxonomy" id="1070528"/>
    <lineage>
        <taxon>unclassified sequences</taxon>
        <taxon>metagenomes</taxon>
        <taxon>organismal metagenomes</taxon>
    </lineage>
</organism>
<dbReference type="Gene3D" id="3.40.50.2000">
    <property type="entry name" value="Glycogen Phosphorylase B"/>
    <property type="match status" value="2"/>
</dbReference>
<reference evidence="2" key="1">
    <citation type="journal article" date="2020" name="Nature">
        <title>Giant virus diversity and host interactions through global metagenomics.</title>
        <authorList>
            <person name="Schulz F."/>
            <person name="Roux S."/>
            <person name="Paez-Espino D."/>
            <person name="Jungbluth S."/>
            <person name="Walsh D.A."/>
            <person name="Denef V.J."/>
            <person name="McMahon K.D."/>
            <person name="Konstantinidis K.T."/>
            <person name="Eloe-Fadrosh E.A."/>
            <person name="Kyrpides N.C."/>
            <person name="Woyke T."/>
        </authorList>
    </citation>
    <scope>NUCLEOTIDE SEQUENCE</scope>
    <source>
        <strain evidence="2">GVMAG-M-3300021343-4</strain>
    </source>
</reference>